<reference evidence="3 4" key="1">
    <citation type="submission" date="2017-06" db="EMBL/GenBank/DDBJ databases">
        <title>Evolution towards high GC content and high-temperature stress adaptation in endophytic Pseudomonas oryzihabitans impacted its plant-growth promoting traits.</title>
        <authorList>
            <person name="Nascimento F.X."/>
        </authorList>
    </citation>
    <scope>NUCLEOTIDE SEQUENCE [LARGE SCALE GENOMIC DNA]</scope>
    <source>
        <strain evidence="3 4">MS8</strain>
    </source>
</reference>
<dbReference type="EMBL" id="CP022198">
    <property type="protein sequence ID" value="AXA68908.1"/>
    <property type="molecule type" value="Genomic_DNA"/>
</dbReference>
<accession>A0A2Z5ADD7</accession>
<evidence type="ECO:0000256" key="1">
    <source>
        <dbReference type="SAM" id="Phobius"/>
    </source>
</evidence>
<evidence type="ECO:0000259" key="2">
    <source>
        <dbReference type="Pfam" id="PF04917"/>
    </source>
</evidence>
<keyword evidence="1" id="KW-1133">Transmembrane helix</keyword>
<feature type="domain" description="Bacterial shufflon protein N-terminal" evidence="2">
    <location>
        <begin position="38"/>
        <end position="270"/>
    </location>
</feature>
<dbReference type="AlphaFoldDB" id="A0A2Z5ADD7"/>
<dbReference type="InterPro" id="IPR007001">
    <property type="entry name" value="Shufflon_N"/>
</dbReference>
<dbReference type="Pfam" id="PF04917">
    <property type="entry name" value="Shufflon_N"/>
    <property type="match status" value="2"/>
</dbReference>
<name>A0A2Z5ADD7_9PSED</name>
<evidence type="ECO:0000313" key="3">
    <source>
        <dbReference type="EMBL" id="AXA68908.1"/>
    </source>
</evidence>
<keyword evidence="1" id="KW-0812">Transmembrane</keyword>
<dbReference type="Proteomes" id="UP000250579">
    <property type="component" value="Chromosome"/>
</dbReference>
<feature type="domain" description="Bacterial shufflon protein N-terminal" evidence="2">
    <location>
        <begin position="274"/>
        <end position="408"/>
    </location>
</feature>
<organism evidence="3 4">
    <name type="scientific">Pseudomonas oryzihabitans</name>
    <dbReference type="NCBI Taxonomy" id="47885"/>
    <lineage>
        <taxon>Bacteria</taxon>
        <taxon>Pseudomonadati</taxon>
        <taxon>Pseudomonadota</taxon>
        <taxon>Gammaproteobacteria</taxon>
        <taxon>Pseudomonadales</taxon>
        <taxon>Pseudomonadaceae</taxon>
        <taxon>Pseudomonas</taxon>
    </lineage>
</organism>
<gene>
    <name evidence="3" type="ORF">CE139_24945</name>
</gene>
<evidence type="ECO:0000313" key="4">
    <source>
        <dbReference type="Proteomes" id="UP000250579"/>
    </source>
</evidence>
<dbReference type="RefSeq" id="WP_208693072.1">
    <property type="nucleotide sequence ID" value="NZ_CP022198.1"/>
</dbReference>
<keyword evidence="1" id="KW-0472">Membrane</keyword>
<sequence length="492" mass="50753">MSVQDKGKQAGFIAVEVLFGLIVLSILAGIGINQVMNRMDSQNYQIAADQQKQVADAAAKYLKDNFATVYAAAGTTTPAQITPAMLRNTNYLPAGFTDTNAFGQTFVVLARRVATNQLESIVLTTGGQVIDEMGTREIAENLGAPGGFVPVANTGIIQGVRGGWSLTLSNYGVSPGAGHTASALFLQDGTLANDYLYRNAIAGKPELNRMNTALNMGGNDLNNAANITASGTASISGDVNAGRNVNATGNVNLNGTVTAGGDLRAGSMYLQGNASMNGSATVGGNVAVTGDTTTGSMYARGNVQGVTASMSGETYTTGWFRTRGDTGWYSEKWGGGWHMTDSDWIRAYAGKSVYSSGQVRGNSLFSDGRTYVGEYIQLIGSASAGAGCSPTGMISRTGDGSLLTCKSGIWTGLGDKSSQVYTATYSAAGNTIPQVVSSCPAGKILTGGGGTCNSVSPSVALWATQPYDNGWLAGCRSTDGYAIQVSSYAVCQ</sequence>
<feature type="transmembrane region" description="Helical" evidence="1">
    <location>
        <begin position="12"/>
        <end position="32"/>
    </location>
</feature>
<protein>
    <submittedName>
        <fullName evidence="3">Shufflon system plasmid conjugative transfer pilus tip adhesin PilV</fullName>
    </submittedName>
</protein>
<proteinExistence type="predicted"/>